<dbReference type="Proteomes" id="UP001363151">
    <property type="component" value="Unassembled WGS sequence"/>
</dbReference>
<comment type="caution">
    <text evidence="5">The sequence shown here is derived from an EMBL/GenBank/DDBJ whole genome shotgun (WGS) entry which is preliminary data.</text>
</comment>
<gene>
    <name evidence="5" type="primary">PSMA6</name>
    <name evidence="5" type="ORF">SO694_00024341</name>
</gene>
<evidence type="ECO:0000256" key="1">
    <source>
        <dbReference type="ARBA" id="ARBA00022942"/>
    </source>
</evidence>
<evidence type="ECO:0000256" key="3">
    <source>
        <dbReference type="SAM" id="MobiDB-lite"/>
    </source>
</evidence>
<protein>
    <submittedName>
        <fullName evidence="5">Threonine-type endopeptidase</fullName>
    </submittedName>
</protein>
<keyword evidence="6" id="KW-1185">Reference proteome</keyword>
<dbReference type="Pfam" id="PF10584">
    <property type="entry name" value="Proteasome_A_N"/>
    <property type="match status" value="1"/>
</dbReference>
<dbReference type="InterPro" id="IPR000426">
    <property type="entry name" value="Proteasome_asu_N"/>
</dbReference>
<dbReference type="InterPro" id="IPR023332">
    <property type="entry name" value="Proteasome_alpha-type"/>
</dbReference>
<proteinExistence type="inferred from homology"/>
<dbReference type="PANTHER" id="PTHR11599">
    <property type="entry name" value="PROTEASOME SUBUNIT ALPHA/BETA"/>
    <property type="match status" value="1"/>
</dbReference>
<comment type="similarity">
    <text evidence="2">Belongs to the peptidase T1A family.</text>
</comment>
<sequence length="256" mass="27699">MSRDSGFDHHITIFSPAGKLYQVEYAIKCAQTTSGLTSVAVRGRDSCVLVTQKKVPDRLVDPSSVTNLYKVTDYLAVLMTGAPADCKTQATRLRYEASEFKFQYGYAMPVASLAKRVGDICQVYTQRASLRALAAICIIAAVDDEKGPQLFKVDPAGHYFPYFATAAGAKESEATNFLEKKVDELKDYDADAVVRCGISALQSVLNADFKASEIEAMVIAGKARCHVLSDGRSTPTSTSSRRPTPGGGRRTPRAPP</sequence>
<evidence type="ECO:0000313" key="5">
    <source>
        <dbReference type="EMBL" id="KAK7239224.1"/>
    </source>
</evidence>
<evidence type="ECO:0000259" key="4">
    <source>
        <dbReference type="SMART" id="SM00948"/>
    </source>
</evidence>
<keyword evidence="1 2" id="KW-0647">Proteasome</keyword>
<dbReference type="EMBL" id="JBBJCI010000225">
    <property type="protein sequence ID" value="KAK7239224.1"/>
    <property type="molecule type" value="Genomic_DNA"/>
</dbReference>
<feature type="compositionally biased region" description="Low complexity" evidence="3">
    <location>
        <begin position="231"/>
        <end position="244"/>
    </location>
</feature>
<dbReference type="PROSITE" id="PS51475">
    <property type="entry name" value="PROTEASOME_ALPHA_2"/>
    <property type="match status" value="1"/>
</dbReference>
<dbReference type="Pfam" id="PF00227">
    <property type="entry name" value="Proteasome"/>
    <property type="match status" value="1"/>
</dbReference>
<reference evidence="5 6" key="1">
    <citation type="submission" date="2024-03" db="EMBL/GenBank/DDBJ databases">
        <title>Aureococcus anophagefferens CCMP1851 and Kratosvirus quantuckense: Draft genome of a second virus-susceptible host strain in the model system.</title>
        <authorList>
            <person name="Chase E."/>
            <person name="Truchon A.R."/>
            <person name="Schepens W."/>
            <person name="Wilhelm S.W."/>
        </authorList>
    </citation>
    <scope>NUCLEOTIDE SEQUENCE [LARGE SCALE GENOMIC DNA]</scope>
    <source>
        <strain evidence="5 6">CCMP1851</strain>
    </source>
</reference>
<dbReference type="Gene3D" id="3.60.20.10">
    <property type="entry name" value="Glutamine Phosphoribosylpyrophosphate, subunit 1, domain 1"/>
    <property type="match status" value="1"/>
</dbReference>
<dbReference type="InterPro" id="IPR001353">
    <property type="entry name" value="Proteasome_sua/b"/>
</dbReference>
<dbReference type="InterPro" id="IPR029055">
    <property type="entry name" value="Ntn_hydrolases_N"/>
</dbReference>
<name>A0ABR1FV66_AURAN</name>
<feature type="region of interest" description="Disordered" evidence="3">
    <location>
        <begin position="229"/>
        <end position="256"/>
    </location>
</feature>
<accession>A0ABR1FV66</accession>
<organism evidence="5 6">
    <name type="scientific">Aureococcus anophagefferens</name>
    <name type="common">Harmful bloom alga</name>
    <dbReference type="NCBI Taxonomy" id="44056"/>
    <lineage>
        <taxon>Eukaryota</taxon>
        <taxon>Sar</taxon>
        <taxon>Stramenopiles</taxon>
        <taxon>Ochrophyta</taxon>
        <taxon>Pelagophyceae</taxon>
        <taxon>Pelagomonadales</taxon>
        <taxon>Pelagomonadaceae</taxon>
        <taxon>Aureococcus</taxon>
    </lineage>
</organism>
<evidence type="ECO:0000256" key="2">
    <source>
        <dbReference type="PROSITE-ProRule" id="PRU00808"/>
    </source>
</evidence>
<dbReference type="SUPFAM" id="SSF56235">
    <property type="entry name" value="N-terminal nucleophile aminohydrolases (Ntn hydrolases)"/>
    <property type="match status" value="1"/>
</dbReference>
<dbReference type="InterPro" id="IPR050115">
    <property type="entry name" value="Proteasome_alpha"/>
</dbReference>
<dbReference type="SMART" id="SM00948">
    <property type="entry name" value="Proteasome_A_N"/>
    <property type="match status" value="1"/>
</dbReference>
<feature type="domain" description="Proteasome alpha-type subunits" evidence="4">
    <location>
        <begin position="7"/>
        <end position="29"/>
    </location>
</feature>
<evidence type="ECO:0000313" key="6">
    <source>
        <dbReference type="Proteomes" id="UP001363151"/>
    </source>
</evidence>